<dbReference type="SMART" id="SM00911">
    <property type="entry name" value="HWE_HK"/>
    <property type="match status" value="1"/>
</dbReference>
<dbReference type="InterPro" id="IPR009219">
    <property type="entry name" value="Bactrphtchr_CheY"/>
</dbReference>
<dbReference type="InterPro" id="IPR001294">
    <property type="entry name" value="Phytochrome"/>
</dbReference>
<dbReference type="GO" id="GO:0006355">
    <property type="term" value="P:regulation of DNA-templated transcription"/>
    <property type="evidence" value="ECO:0007669"/>
    <property type="project" value="InterPro"/>
</dbReference>
<evidence type="ECO:0000256" key="9">
    <source>
        <dbReference type="ARBA" id="ARBA00022840"/>
    </source>
</evidence>
<keyword evidence="6" id="KW-0808">Transferase</keyword>
<evidence type="ECO:0000256" key="10">
    <source>
        <dbReference type="ARBA" id="ARBA00022991"/>
    </source>
</evidence>
<comment type="caution">
    <text evidence="15">The sequence shown here is derived from an EMBL/GenBank/DDBJ whole genome shotgun (WGS) entry which is preliminary data.</text>
</comment>
<keyword evidence="3" id="KW-0600">Photoreceptor protein</keyword>
<keyword evidence="7" id="KW-0547">Nucleotide-binding</keyword>
<evidence type="ECO:0000256" key="6">
    <source>
        <dbReference type="ARBA" id="ARBA00022679"/>
    </source>
</evidence>
<dbReference type="EC" id="2.7.13.3" evidence="2"/>
<evidence type="ECO:0000256" key="5">
    <source>
        <dbReference type="ARBA" id="ARBA00022606"/>
    </source>
</evidence>
<dbReference type="InterPro" id="IPR036890">
    <property type="entry name" value="HATPase_C_sf"/>
</dbReference>
<dbReference type="Proteomes" id="UP000284322">
    <property type="component" value="Unassembled WGS sequence"/>
</dbReference>
<dbReference type="InterPro" id="IPR011006">
    <property type="entry name" value="CheY-like_superfamily"/>
</dbReference>
<feature type="modified residue" description="4-aspartylphosphate" evidence="12">
    <location>
        <position position="789"/>
    </location>
</feature>
<feature type="domain" description="Response regulatory" evidence="14">
    <location>
        <begin position="739"/>
        <end position="847"/>
    </location>
</feature>
<dbReference type="GO" id="GO:0004673">
    <property type="term" value="F:protein histidine kinase activity"/>
    <property type="evidence" value="ECO:0007669"/>
    <property type="project" value="UniProtKB-EC"/>
</dbReference>
<dbReference type="InterPro" id="IPR013515">
    <property type="entry name" value="Phytochrome_cen-reg"/>
</dbReference>
<dbReference type="Pfam" id="PF07536">
    <property type="entry name" value="HWE_HK"/>
    <property type="match status" value="1"/>
</dbReference>
<dbReference type="AlphaFoldDB" id="A0A419R638"/>
<evidence type="ECO:0000256" key="7">
    <source>
        <dbReference type="ARBA" id="ARBA00022741"/>
    </source>
</evidence>
<dbReference type="InterPro" id="IPR035965">
    <property type="entry name" value="PAS-like_dom_sf"/>
</dbReference>
<feature type="domain" description="Phytochrome chromophore attachment site" evidence="13">
    <location>
        <begin position="144"/>
        <end position="301"/>
    </location>
</feature>
<protein>
    <recommendedName>
        <fullName evidence="2">histidine kinase</fullName>
        <ecNumber evidence="2">2.7.13.3</ecNumber>
    </recommendedName>
</protein>
<dbReference type="Gene3D" id="3.30.450.270">
    <property type="match status" value="1"/>
</dbReference>
<evidence type="ECO:0000256" key="12">
    <source>
        <dbReference type="PROSITE-ProRule" id="PRU00169"/>
    </source>
</evidence>
<dbReference type="InterPro" id="IPR013654">
    <property type="entry name" value="PAS_2"/>
</dbReference>
<organism evidence="15 16">
    <name type="scientific">Tsuneonella suprasediminis</name>
    <dbReference type="NCBI Taxonomy" id="2306996"/>
    <lineage>
        <taxon>Bacteria</taxon>
        <taxon>Pseudomonadati</taxon>
        <taxon>Pseudomonadota</taxon>
        <taxon>Alphaproteobacteria</taxon>
        <taxon>Sphingomonadales</taxon>
        <taxon>Erythrobacteraceae</taxon>
        <taxon>Tsuneonella</taxon>
    </lineage>
</organism>
<evidence type="ECO:0000256" key="8">
    <source>
        <dbReference type="ARBA" id="ARBA00022777"/>
    </source>
</evidence>
<name>A0A419R638_9SPHN</name>
<dbReference type="InterPro" id="IPR043150">
    <property type="entry name" value="Phytochrome_PHY_sf"/>
</dbReference>
<sequence>MNAPPDTVDLTNCDREPIHILGRIQPFGALVAVNGDWMVAHHSANFNAILDNDAPIAPGIQLGELFRPDAIGQLRTALNMLRGTDAVERVFGLQLVDGGPLFDVAVHSSGTLTVIEFEPHDQAGFSSHVGTLRAIMHDLEATGDVQAICREATDQMKRLLGFDRVMVYKFHADQSGEVIAEAREPHLESFFGLRYPKTDIPAQARALYLRNPFRIISDVNAEPVPIVPEVSLEGAPLDLSLSTLRAVSPIHIEYLRNMGVEASLSISIVVRGKLWGLFACHHYSPRVLPFSLRTVAELFSQLFSLLLDRMMTDAGSRLSTRGRELHDRLMARLAGGVDLAEALPTLDAVIGETVPHDGVSIYVDGLYRARGHAPGEEQFRALLPALNSGSTSRVFASNELASRIPAAQAFVETAAGAMVVPVSRRPRDYFVLWRRELPQTVTWAGNPEKAIEYGPNGARLTPRKSFEAWQQSVHGRSGEWTEEEQQIAESLRVTLLEVILRLTDEAVQERTRAQEQQDLLIAELNHRVRNILNLIRSLVSQTRQEATDIESFSGLIGGRISALATAHDHITKGHWSAASLTELIEDEAIAYLGGKEGRLDIEGSDVLIAPEAYTVMALVIHEMMTNSVKYGALCDSSGRIRIALSHDKQGDLALDWTERGGPPVRAPQRRGFGSTIIERSIPYELKGEAKISFKLSGVEARFVIPQRYLSDAPRTPDTRRLEEITQRATAKQTGQIPRHVLVVEDSMIIAMDTEDSLRALGVTIVTTAGNVATAIDSINADPPDFAILDYNLGNESSEAVAKRLRDDGIPFVLATGYGELADTIEEYGAQALLKKPYGKPEIEGLFV</sequence>
<keyword evidence="16" id="KW-1185">Reference proteome</keyword>
<dbReference type="GO" id="GO:0009881">
    <property type="term" value="F:photoreceptor activity"/>
    <property type="evidence" value="ECO:0007669"/>
    <property type="project" value="UniProtKB-KW"/>
</dbReference>
<evidence type="ECO:0000259" key="14">
    <source>
        <dbReference type="PROSITE" id="PS50110"/>
    </source>
</evidence>
<dbReference type="GO" id="GO:0005524">
    <property type="term" value="F:ATP binding"/>
    <property type="evidence" value="ECO:0007669"/>
    <property type="project" value="UniProtKB-KW"/>
</dbReference>
<dbReference type="SUPFAM" id="SSF52172">
    <property type="entry name" value="CheY-like"/>
    <property type="match status" value="1"/>
</dbReference>
<keyword evidence="8" id="KW-0418">Kinase</keyword>
<dbReference type="SUPFAM" id="SSF55785">
    <property type="entry name" value="PYP-like sensor domain (PAS domain)"/>
    <property type="match status" value="1"/>
</dbReference>
<evidence type="ECO:0000313" key="15">
    <source>
        <dbReference type="EMBL" id="RJX71140.1"/>
    </source>
</evidence>
<dbReference type="OrthoDB" id="136506at2"/>
<proteinExistence type="predicted"/>
<evidence type="ECO:0000259" key="13">
    <source>
        <dbReference type="PROSITE" id="PS50046"/>
    </source>
</evidence>
<evidence type="ECO:0000256" key="3">
    <source>
        <dbReference type="ARBA" id="ARBA00022543"/>
    </source>
</evidence>
<evidence type="ECO:0000313" key="16">
    <source>
        <dbReference type="Proteomes" id="UP000284322"/>
    </source>
</evidence>
<dbReference type="GO" id="GO:0000160">
    <property type="term" value="P:phosphorelay signal transduction system"/>
    <property type="evidence" value="ECO:0007669"/>
    <property type="project" value="InterPro"/>
</dbReference>
<reference evidence="15 16" key="1">
    <citation type="submission" date="2018-09" db="EMBL/GenBank/DDBJ databases">
        <title>Altererythrobacter sp.Ery1 and Ery12, the genome sequencing of novel strains in genus Alterythrobacter.</title>
        <authorList>
            <person name="Cheng H."/>
            <person name="Wu Y.-H."/>
            <person name="Fang C."/>
            <person name="Xu X.-W."/>
        </authorList>
    </citation>
    <scope>NUCLEOTIDE SEQUENCE [LARGE SCALE GENOMIC DNA]</scope>
    <source>
        <strain evidence="15 16">Ery12</strain>
    </source>
</reference>
<dbReference type="EMBL" id="RAHJ01000003">
    <property type="protein sequence ID" value="RJX71140.1"/>
    <property type="molecule type" value="Genomic_DNA"/>
</dbReference>
<evidence type="ECO:0000256" key="4">
    <source>
        <dbReference type="ARBA" id="ARBA00022553"/>
    </source>
</evidence>
<dbReference type="SMART" id="SM00448">
    <property type="entry name" value="REC"/>
    <property type="match status" value="1"/>
</dbReference>
<keyword evidence="9" id="KW-0067">ATP-binding</keyword>
<evidence type="ECO:0000256" key="2">
    <source>
        <dbReference type="ARBA" id="ARBA00012438"/>
    </source>
</evidence>
<dbReference type="Gene3D" id="3.30.450.40">
    <property type="match status" value="1"/>
</dbReference>
<keyword evidence="10" id="KW-0157">Chromophore</keyword>
<dbReference type="InterPro" id="IPR001789">
    <property type="entry name" value="Sig_transdc_resp-reg_receiver"/>
</dbReference>
<dbReference type="PANTHER" id="PTHR41523">
    <property type="entry name" value="TWO-COMPONENT SYSTEM SENSOR PROTEIN"/>
    <property type="match status" value="1"/>
</dbReference>
<dbReference type="SMART" id="SM00065">
    <property type="entry name" value="GAF"/>
    <property type="match status" value="1"/>
</dbReference>
<keyword evidence="11" id="KW-0675">Receptor</keyword>
<dbReference type="PRINTS" id="PR01033">
    <property type="entry name" value="PHYTOCHROME"/>
</dbReference>
<dbReference type="PROSITE" id="PS50046">
    <property type="entry name" value="PHYTOCHROME_2"/>
    <property type="match status" value="1"/>
</dbReference>
<dbReference type="InterPro" id="IPR003018">
    <property type="entry name" value="GAF"/>
</dbReference>
<accession>A0A419R638</accession>
<comment type="catalytic activity">
    <reaction evidence="1">
        <text>ATP + protein L-histidine = ADP + protein N-phospho-L-histidine.</text>
        <dbReference type="EC" id="2.7.13.3"/>
    </reaction>
</comment>
<dbReference type="RefSeq" id="WP_120105958.1">
    <property type="nucleotide sequence ID" value="NZ_RAHJ01000003.1"/>
</dbReference>
<dbReference type="Pfam" id="PF01590">
    <property type="entry name" value="GAF"/>
    <property type="match status" value="1"/>
</dbReference>
<dbReference type="GO" id="GO:0009584">
    <property type="term" value="P:detection of visible light"/>
    <property type="evidence" value="ECO:0007669"/>
    <property type="project" value="InterPro"/>
</dbReference>
<dbReference type="Pfam" id="PF08446">
    <property type="entry name" value="PAS_2"/>
    <property type="match status" value="1"/>
</dbReference>
<dbReference type="InterPro" id="IPR011102">
    <property type="entry name" value="Sig_transdc_His_kinase_HWE"/>
</dbReference>
<keyword evidence="4 12" id="KW-0597">Phosphoprotein</keyword>
<dbReference type="Pfam" id="PF00360">
    <property type="entry name" value="PHY"/>
    <property type="match status" value="1"/>
</dbReference>
<dbReference type="Gene3D" id="3.30.450.20">
    <property type="entry name" value="PAS domain"/>
    <property type="match status" value="1"/>
</dbReference>
<dbReference type="Gene3D" id="3.30.565.10">
    <property type="entry name" value="Histidine kinase-like ATPase, C-terminal domain"/>
    <property type="match status" value="1"/>
</dbReference>
<dbReference type="SUPFAM" id="SSF55781">
    <property type="entry name" value="GAF domain-like"/>
    <property type="match status" value="2"/>
</dbReference>
<dbReference type="PIRSF" id="PIRSF036397">
    <property type="entry name" value="Bactrphtchrm_rec"/>
    <property type="match status" value="1"/>
</dbReference>
<dbReference type="Pfam" id="PF00072">
    <property type="entry name" value="Response_reg"/>
    <property type="match status" value="1"/>
</dbReference>
<dbReference type="Gene3D" id="3.40.50.2300">
    <property type="match status" value="1"/>
</dbReference>
<evidence type="ECO:0000256" key="1">
    <source>
        <dbReference type="ARBA" id="ARBA00000085"/>
    </source>
</evidence>
<dbReference type="InterPro" id="IPR016132">
    <property type="entry name" value="Phyto_chromo_attachment"/>
</dbReference>
<dbReference type="PROSITE" id="PS50110">
    <property type="entry name" value="RESPONSE_REGULATORY"/>
    <property type="match status" value="1"/>
</dbReference>
<keyword evidence="5" id="KW-0716">Sensory transduction</keyword>
<dbReference type="PANTHER" id="PTHR41523:SF8">
    <property type="entry name" value="ETHYLENE RESPONSE SENSOR PROTEIN"/>
    <property type="match status" value="1"/>
</dbReference>
<dbReference type="InterPro" id="IPR029016">
    <property type="entry name" value="GAF-like_dom_sf"/>
</dbReference>
<evidence type="ECO:0000256" key="11">
    <source>
        <dbReference type="ARBA" id="ARBA00023170"/>
    </source>
</evidence>
<gene>
    <name evidence="15" type="ORF">D6858_00405</name>
</gene>